<evidence type="ECO:0000256" key="2">
    <source>
        <dbReference type="ARBA" id="ARBA00009772"/>
    </source>
</evidence>
<dbReference type="EMBL" id="QQSY01000001">
    <property type="protein sequence ID" value="RDI99329.1"/>
    <property type="molecule type" value="Genomic_DNA"/>
</dbReference>
<evidence type="ECO:0000256" key="1">
    <source>
        <dbReference type="ARBA" id="ARBA00004651"/>
    </source>
</evidence>
<keyword evidence="4 7" id="KW-0812">Transmembrane</keyword>
<reference evidence="8 9" key="1">
    <citation type="submission" date="2018-07" db="EMBL/GenBank/DDBJ databases">
        <title>Dyella solisilvae sp. nov., isolated from the pine and broad-leaved mixed forest soil.</title>
        <authorList>
            <person name="Gao Z."/>
            <person name="Qiu L."/>
        </authorList>
    </citation>
    <scope>NUCLEOTIDE SEQUENCE [LARGE SCALE GENOMIC DNA]</scope>
    <source>
        <strain evidence="8 9">DHG54</strain>
    </source>
</reference>
<feature type="transmembrane region" description="Helical" evidence="7">
    <location>
        <begin position="207"/>
        <end position="227"/>
    </location>
</feature>
<comment type="subcellular location">
    <subcellularLocation>
        <location evidence="1">Cell membrane</location>
        <topology evidence="1">Multi-pass membrane protein</topology>
    </subcellularLocation>
</comment>
<feature type="transmembrane region" description="Helical" evidence="7">
    <location>
        <begin position="6"/>
        <end position="29"/>
    </location>
</feature>
<feature type="transmembrane region" description="Helical" evidence="7">
    <location>
        <begin position="174"/>
        <end position="195"/>
    </location>
</feature>
<accession>A0A370K9L3</accession>
<dbReference type="Proteomes" id="UP000254711">
    <property type="component" value="Unassembled WGS sequence"/>
</dbReference>
<dbReference type="RefSeq" id="WP_114823071.1">
    <property type="nucleotide sequence ID" value="NZ_QQSY01000001.1"/>
</dbReference>
<dbReference type="OrthoDB" id="7014237at2"/>
<keyword evidence="6 7" id="KW-0472">Membrane</keyword>
<feature type="transmembrane region" description="Helical" evidence="7">
    <location>
        <begin position="36"/>
        <end position="54"/>
    </location>
</feature>
<dbReference type="GO" id="GO:0005886">
    <property type="term" value="C:plasma membrane"/>
    <property type="evidence" value="ECO:0007669"/>
    <property type="project" value="UniProtKB-SubCell"/>
</dbReference>
<evidence type="ECO:0000256" key="5">
    <source>
        <dbReference type="ARBA" id="ARBA00022989"/>
    </source>
</evidence>
<comment type="caution">
    <text evidence="8">The sequence shown here is derived from an EMBL/GenBank/DDBJ whole genome shotgun (WGS) entry which is preliminary data.</text>
</comment>
<name>A0A370K9L3_9GAMM</name>
<dbReference type="Pfam" id="PF01311">
    <property type="entry name" value="Bac_export_1"/>
    <property type="match status" value="1"/>
</dbReference>
<comment type="similarity">
    <text evidence="2">Belongs to the FliR/MopE/SpaR family.</text>
</comment>
<evidence type="ECO:0000313" key="9">
    <source>
        <dbReference type="Proteomes" id="UP000254711"/>
    </source>
</evidence>
<evidence type="ECO:0000256" key="7">
    <source>
        <dbReference type="SAM" id="Phobius"/>
    </source>
</evidence>
<dbReference type="AlphaFoldDB" id="A0A370K9L3"/>
<dbReference type="GO" id="GO:0006605">
    <property type="term" value="P:protein targeting"/>
    <property type="evidence" value="ECO:0007669"/>
    <property type="project" value="InterPro"/>
</dbReference>
<feature type="transmembrane region" description="Helical" evidence="7">
    <location>
        <begin position="131"/>
        <end position="154"/>
    </location>
</feature>
<evidence type="ECO:0000256" key="3">
    <source>
        <dbReference type="ARBA" id="ARBA00022475"/>
    </source>
</evidence>
<keyword evidence="5 7" id="KW-1133">Transmembrane helix</keyword>
<dbReference type="PANTHER" id="PTHR30065">
    <property type="entry name" value="FLAGELLAR BIOSYNTHETIC PROTEIN FLIR"/>
    <property type="match status" value="1"/>
</dbReference>
<evidence type="ECO:0000256" key="4">
    <source>
        <dbReference type="ARBA" id="ARBA00022692"/>
    </source>
</evidence>
<feature type="transmembrane region" description="Helical" evidence="7">
    <location>
        <begin position="74"/>
        <end position="92"/>
    </location>
</feature>
<sequence length="251" mass="26188">MEWHIGAFLLAMARFAPLLMVSVLAPFAWVPPSVRVVVLLAISLLAVGTVASPTPLPGLDAPASLLLSMAGESVFGLAFGLAVVLPAAALGFSARVVDMQSGVAAASLFNPATHLTEALAGTVVQWAGSMVFFMSGMHLVLLRGLVASINLVPLGDGRMLMEPSTFVTLLSSQFLLGLMVSAPVILGLFAIDLAVAYASRSMPQANVYFVALPLKVAATFVLLAGSLRFAPPLIERLYANAFEALPVWGGR</sequence>
<organism evidence="8 9">
    <name type="scientific">Dyella solisilvae</name>
    <dbReference type="NCBI Taxonomy" id="1920168"/>
    <lineage>
        <taxon>Bacteria</taxon>
        <taxon>Pseudomonadati</taxon>
        <taxon>Pseudomonadota</taxon>
        <taxon>Gammaproteobacteria</taxon>
        <taxon>Lysobacterales</taxon>
        <taxon>Rhodanobacteraceae</taxon>
        <taxon>Dyella</taxon>
    </lineage>
</organism>
<keyword evidence="9" id="KW-1185">Reference proteome</keyword>
<dbReference type="PRINTS" id="PR00953">
    <property type="entry name" value="TYPE3IMRPROT"/>
</dbReference>
<evidence type="ECO:0000313" key="8">
    <source>
        <dbReference type="EMBL" id="RDI99329.1"/>
    </source>
</evidence>
<proteinExistence type="inferred from homology"/>
<keyword evidence="3" id="KW-1003">Cell membrane</keyword>
<dbReference type="InterPro" id="IPR002010">
    <property type="entry name" value="T3SS_IM_R"/>
</dbReference>
<dbReference type="PANTHER" id="PTHR30065:SF1">
    <property type="entry name" value="SURFACE PRESENTATION OF ANTIGENS PROTEIN SPAR"/>
    <property type="match status" value="1"/>
</dbReference>
<protein>
    <submittedName>
        <fullName evidence="8">Type III secretion protein</fullName>
    </submittedName>
</protein>
<evidence type="ECO:0000256" key="6">
    <source>
        <dbReference type="ARBA" id="ARBA00023136"/>
    </source>
</evidence>
<gene>
    <name evidence="8" type="ORF">DVT68_00230</name>
</gene>